<reference evidence="1" key="1">
    <citation type="submission" date="2022-09" db="EMBL/GenBank/DDBJ databases">
        <title>Actin cytoskeleton and complex cell architecture in an #Asgard archaeon.</title>
        <authorList>
            <person name="Ponce Toledo R.I."/>
            <person name="Schleper C."/>
            <person name="Rodrigues Oliveira T."/>
            <person name="Wollweber F."/>
            <person name="Xu J."/>
            <person name="Rittmann S."/>
            <person name="Klingl A."/>
            <person name="Pilhofer M."/>
        </authorList>
    </citation>
    <scope>NUCLEOTIDE SEQUENCE</scope>
    <source>
        <strain evidence="1">B-35</strain>
    </source>
</reference>
<keyword evidence="2" id="KW-1185">Reference proteome</keyword>
<name>A0ABY6HV23_9ARCH</name>
<dbReference type="Proteomes" id="UP001208689">
    <property type="component" value="Chromosome"/>
</dbReference>
<gene>
    <name evidence="1" type="ORF">NEF87_003540</name>
</gene>
<evidence type="ECO:0000313" key="2">
    <source>
        <dbReference type="Proteomes" id="UP001208689"/>
    </source>
</evidence>
<protein>
    <submittedName>
        <fullName evidence="1">Uncharacterized protein</fullName>
    </submittedName>
</protein>
<dbReference type="EMBL" id="CP104013">
    <property type="protein sequence ID" value="UYP47255.1"/>
    <property type="molecule type" value="Genomic_DNA"/>
</dbReference>
<accession>A0ABY6HV23</accession>
<organism evidence="1 2">
    <name type="scientific">Candidatus Lokiarchaeum ossiferum</name>
    <dbReference type="NCBI Taxonomy" id="2951803"/>
    <lineage>
        <taxon>Archaea</taxon>
        <taxon>Promethearchaeati</taxon>
        <taxon>Promethearchaeota</taxon>
        <taxon>Promethearchaeia</taxon>
        <taxon>Promethearchaeales</taxon>
        <taxon>Promethearchaeaceae</taxon>
        <taxon>Candidatus Lokiarchaeum</taxon>
    </lineage>
</organism>
<proteinExistence type="predicted"/>
<sequence>MVSMSYPKEKIAKENEQKMYAWLRKNESKLPLTLYGICKELQWTFGATRGTLLRIEKKNPRFLIKKEIIDPQNKRFKTKIALRNSRSEQKLMDEFNAFPEFQNQSDYDLPGIKEMVNKYLKRLTLLDDKVMELIQTITHTKTLENIVELEFGLSEEERKELDQLIQELAD</sequence>
<evidence type="ECO:0000313" key="1">
    <source>
        <dbReference type="EMBL" id="UYP47255.1"/>
    </source>
</evidence>